<evidence type="ECO:0000313" key="6">
    <source>
        <dbReference type="Proteomes" id="UP000182569"/>
    </source>
</evidence>
<organism evidence="5 6">
    <name type="scientific">Clostridium estertheticum subsp. estertheticum</name>
    <dbReference type="NCBI Taxonomy" id="1552"/>
    <lineage>
        <taxon>Bacteria</taxon>
        <taxon>Bacillati</taxon>
        <taxon>Bacillota</taxon>
        <taxon>Clostridia</taxon>
        <taxon>Eubacteriales</taxon>
        <taxon>Clostridiaceae</taxon>
        <taxon>Clostridium</taxon>
    </lineage>
</organism>
<comment type="similarity">
    <text evidence="3">In the N-terminal section; belongs to the PINc/VapC protein family.</text>
</comment>
<dbReference type="STRING" id="1552.A7L45_19075"/>
<feature type="domain" description="PIN" evidence="4">
    <location>
        <begin position="3"/>
        <end position="128"/>
    </location>
</feature>
<keyword evidence="2" id="KW-0067">ATP-binding</keyword>
<dbReference type="Proteomes" id="UP000182569">
    <property type="component" value="Chromosome"/>
</dbReference>
<dbReference type="Gene3D" id="3.40.50.1010">
    <property type="entry name" value="5'-nuclease"/>
    <property type="match status" value="1"/>
</dbReference>
<dbReference type="AlphaFoldDB" id="A0A1J0GL08"/>
<dbReference type="KEGG" id="ceu:A7L45_19075"/>
<dbReference type="SUPFAM" id="SSF52540">
    <property type="entry name" value="P-loop containing nucleoside triphosphate hydrolases"/>
    <property type="match status" value="1"/>
</dbReference>
<evidence type="ECO:0000256" key="3">
    <source>
        <dbReference type="ARBA" id="ARBA00046345"/>
    </source>
</evidence>
<dbReference type="InterPro" id="IPR002716">
    <property type="entry name" value="PIN_dom"/>
</dbReference>
<protein>
    <submittedName>
        <fullName evidence="5">Phosphate starvation-inducible protein PhoH</fullName>
    </submittedName>
</protein>
<dbReference type="GO" id="GO:0005524">
    <property type="term" value="F:ATP binding"/>
    <property type="evidence" value="ECO:0007669"/>
    <property type="project" value="UniProtKB-KW"/>
</dbReference>
<dbReference type="SMART" id="SM00670">
    <property type="entry name" value="PINc"/>
    <property type="match status" value="1"/>
</dbReference>
<dbReference type="PANTHER" id="PTHR30473">
    <property type="entry name" value="PROTEIN PHOH"/>
    <property type="match status" value="1"/>
</dbReference>
<dbReference type="CDD" id="cd09883">
    <property type="entry name" value="PIN_VapC_PhoHL-ATPase"/>
    <property type="match status" value="1"/>
</dbReference>
<reference evidence="6" key="1">
    <citation type="journal article" date="2016" name="Front. Microbiol.">
        <title>Complete Genome Sequence of Clostridium estertheticum DSM 8809, a Microbe Identified in Spoiled Vacuum Packed Beef.</title>
        <authorList>
            <person name="Yu Z."/>
            <person name="Gunn L."/>
            <person name="Brennan E."/>
            <person name="Reid R."/>
            <person name="Wall P.G."/>
            <person name="Gaora O.P."/>
            <person name="Hurley D."/>
            <person name="Bolton D."/>
            <person name="Fanning S."/>
        </authorList>
    </citation>
    <scope>NUCLEOTIDE SEQUENCE [LARGE SCALE GENOMIC DNA]</scope>
    <source>
        <strain evidence="6">DSM 8809</strain>
    </source>
</reference>
<dbReference type="Gene3D" id="3.40.50.300">
    <property type="entry name" value="P-loop containing nucleotide triphosphate hydrolases"/>
    <property type="match status" value="1"/>
</dbReference>
<proteinExistence type="inferred from homology"/>
<dbReference type="Pfam" id="PF02562">
    <property type="entry name" value="PhoH"/>
    <property type="match status" value="1"/>
</dbReference>
<dbReference type="GO" id="GO:0005829">
    <property type="term" value="C:cytosol"/>
    <property type="evidence" value="ECO:0007669"/>
    <property type="project" value="TreeGrafter"/>
</dbReference>
<dbReference type="InterPro" id="IPR003714">
    <property type="entry name" value="PhoH"/>
</dbReference>
<evidence type="ECO:0000256" key="2">
    <source>
        <dbReference type="ARBA" id="ARBA00022840"/>
    </source>
</evidence>
<keyword evidence="6" id="KW-1185">Reference proteome</keyword>
<gene>
    <name evidence="5" type="ORF">A7L45_19075</name>
</gene>
<dbReference type="Pfam" id="PF13638">
    <property type="entry name" value="PIN_4"/>
    <property type="match status" value="1"/>
</dbReference>
<dbReference type="OrthoDB" id="9773137at2"/>
<dbReference type="PANTHER" id="PTHR30473:SF2">
    <property type="entry name" value="PIN DOMAIN-CONTAINING PROTEIN"/>
    <property type="match status" value="1"/>
</dbReference>
<dbReference type="RefSeq" id="WP_071614314.1">
    <property type="nucleotide sequence ID" value="NZ_CP015756.1"/>
</dbReference>
<dbReference type="SUPFAM" id="SSF88723">
    <property type="entry name" value="PIN domain-like"/>
    <property type="match status" value="1"/>
</dbReference>
<sequence>MKKTYVLDTNVVLYSPSAILSFGDNDVIIPEVVLEELDSFKKDKSDLGANARYSARLIDELRKQGKLNEGIDLESGGRLRVEMNQYDTEIPASWGKGKADNRILQVCKGIKEQGEDVWLITKDIFLRIKADAADINVEDYYEKFVPEYDNQYTGRIEVFVSPEKLQEFFSKKSIEATVLLEYNEDLEEYTTPFLYTNQFLIMHSMENPKQTALARYDGKNIVPLYYKDSKPLGVIPRNVGQRFMLEALSIDSIKAPLVIIKGPAGTAKTLFSLAVGLQKILQESSEHHHGGEQHLGGEEYRRILICRPNVTMDEEIGFLPGTEQEKISPFMRPIFDNLEILVESDEKERYKNEKQLSDKIKDLFDRRIITTEAVAYLRGRSIVKNWVIIDEAQNLSPKQVKAIITRAGEGTKLVLIGDPEQIDHPFLDKRSNGLCYASEKMKGSDLCYQVTLKYDECERSPLAFEGSKKL</sequence>
<dbReference type="InterPro" id="IPR051451">
    <property type="entry name" value="PhoH2-like"/>
</dbReference>
<accession>A0A1J0GL08</accession>
<name>A0A1J0GL08_9CLOT</name>
<evidence type="ECO:0000259" key="4">
    <source>
        <dbReference type="SMART" id="SM00670"/>
    </source>
</evidence>
<dbReference type="InterPro" id="IPR029060">
    <property type="entry name" value="PIN-like_dom_sf"/>
</dbReference>
<evidence type="ECO:0000313" key="5">
    <source>
        <dbReference type="EMBL" id="APC42021.1"/>
    </source>
</evidence>
<dbReference type="InterPro" id="IPR027417">
    <property type="entry name" value="P-loop_NTPase"/>
</dbReference>
<evidence type="ECO:0000256" key="1">
    <source>
        <dbReference type="ARBA" id="ARBA00022741"/>
    </source>
</evidence>
<keyword evidence="1" id="KW-0547">Nucleotide-binding</keyword>
<dbReference type="EMBL" id="CP015756">
    <property type="protein sequence ID" value="APC42021.1"/>
    <property type="molecule type" value="Genomic_DNA"/>
</dbReference>